<comment type="caution">
    <text evidence="2">The sequence shown here is derived from an EMBL/GenBank/DDBJ whole genome shotgun (WGS) entry which is preliminary data.</text>
</comment>
<dbReference type="PANTHER" id="PTHR21562">
    <property type="entry name" value="NOTUM-RELATED"/>
    <property type="match status" value="1"/>
</dbReference>
<proteinExistence type="inferred from homology"/>
<dbReference type="OrthoDB" id="2015280at2759"/>
<sequence>LWNSRVPESCAKHYPLEPWRCYFGYRLYPTLTTPLFVVQFQYDEFQLYMDGMANQAFNEMERIRYVRSLSKQMISTLTNVSAVFIPSCMAHILLTKLDWHKVSIQGITLPEAINCWEQT</sequence>
<feature type="non-terminal residue" evidence="2">
    <location>
        <position position="1"/>
    </location>
</feature>
<feature type="non-terminal residue" evidence="2">
    <location>
        <position position="119"/>
    </location>
</feature>
<dbReference type="Pfam" id="PF03283">
    <property type="entry name" value="PAE"/>
    <property type="match status" value="1"/>
</dbReference>
<evidence type="ECO:0000256" key="1">
    <source>
        <dbReference type="ARBA" id="ARBA00010213"/>
    </source>
</evidence>
<protein>
    <submittedName>
        <fullName evidence="2">Uncharacterized protein</fullName>
    </submittedName>
</protein>
<dbReference type="PANTHER" id="PTHR21562:SF122">
    <property type="entry name" value="PALMITOLEOYL-PROTEIN CARBOXYLESTERASE NOTUM"/>
    <property type="match status" value="1"/>
</dbReference>
<dbReference type="EMBL" id="MUJZ01021514">
    <property type="protein sequence ID" value="OTF79764.1"/>
    <property type="molecule type" value="Genomic_DNA"/>
</dbReference>
<comment type="similarity">
    <text evidence="1">Belongs to the pectinacetylesterase family. Notum subfamily.</text>
</comment>
<evidence type="ECO:0000313" key="3">
    <source>
        <dbReference type="Proteomes" id="UP000194236"/>
    </source>
</evidence>
<dbReference type="GO" id="GO:0016787">
    <property type="term" value="F:hydrolase activity"/>
    <property type="evidence" value="ECO:0007669"/>
    <property type="project" value="InterPro"/>
</dbReference>
<name>A0A1Y3BIB4_EURMA</name>
<dbReference type="InterPro" id="IPR004963">
    <property type="entry name" value="PAE/NOTUM"/>
</dbReference>
<dbReference type="AlphaFoldDB" id="A0A1Y3BIB4"/>
<organism evidence="2 3">
    <name type="scientific">Euroglyphus maynei</name>
    <name type="common">Mayne's house dust mite</name>
    <dbReference type="NCBI Taxonomy" id="6958"/>
    <lineage>
        <taxon>Eukaryota</taxon>
        <taxon>Metazoa</taxon>
        <taxon>Ecdysozoa</taxon>
        <taxon>Arthropoda</taxon>
        <taxon>Chelicerata</taxon>
        <taxon>Arachnida</taxon>
        <taxon>Acari</taxon>
        <taxon>Acariformes</taxon>
        <taxon>Sarcoptiformes</taxon>
        <taxon>Astigmata</taxon>
        <taxon>Psoroptidia</taxon>
        <taxon>Analgoidea</taxon>
        <taxon>Pyroglyphidae</taxon>
        <taxon>Pyroglyphinae</taxon>
        <taxon>Euroglyphus</taxon>
    </lineage>
</organism>
<evidence type="ECO:0000313" key="2">
    <source>
        <dbReference type="EMBL" id="OTF79764.1"/>
    </source>
</evidence>
<accession>A0A1Y3BIB4</accession>
<gene>
    <name evidence="2" type="ORF">BLA29_013710</name>
</gene>
<reference evidence="2 3" key="1">
    <citation type="submission" date="2017-03" db="EMBL/GenBank/DDBJ databases">
        <title>Genome Survey of Euroglyphus maynei.</title>
        <authorList>
            <person name="Arlian L.G."/>
            <person name="Morgan M.S."/>
            <person name="Rider S.D."/>
        </authorList>
    </citation>
    <scope>NUCLEOTIDE SEQUENCE [LARGE SCALE GENOMIC DNA]</scope>
    <source>
        <strain evidence="2">Arlian Lab</strain>
        <tissue evidence="2">Whole body</tissue>
    </source>
</reference>
<dbReference type="Proteomes" id="UP000194236">
    <property type="component" value="Unassembled WGS sequence"/>
</dbReference>
<keyword evidence="3" id="KW-1185">Reference proteome</keyword>